<feature type="compositionally biased region" description="Acidic residues" evidence="1">
    <location>
        <begin position="98"/>
        <end position="111"/>
    </location>
</feature>
<comment type="caution">
    <text evidence="2">The sequence shown here is derived from an EMBL/GenBank/DDBJ whole genome shotgun (WGS) entry which is preliminary data.</text>
</comment>
<evidence type="ECO:0000256" key="1">
    <source>
        <dbReference type="SAM" id="MobiDB-lite"/>
    </source>
</evidence>
<feature type="region of interest" description="Disordered" evidence="1">
    <location>
        <begin position="77"/>
        <end position="176"/>
    </location>
</feature>
<proteinExistence type="predicted"/>
<reference evidence="2 3" key="1">
    <citation type="submission" date="2019-12" db="EMBL/GenBank/DDBJ databases">
        <authorList>
            <person name="Alioto T."/>
            <person name="Alioto T."/>
            <person name="Gomez Garrido J."/>
        </authorList>
    </citation>
    <scope>NUCLEOTIDE SEQUENCE [LARGE SCALE GENOMIC DNA]</scope>
</reference>
<dbReference type="Proteomes" id="UP000594638">
    <property type="component" value="Unassembled WGS sequence"/>
</dbReference>
<feature type="compositionally biased region" description="Basic and acidic residues" evidence="1">
    <location>
        <begin position="77"/>
        <end position="89"/>
    </location>
</feature>
<gene>
    <name evidence="2" type="ORF">OLEA9_A107553</name>
</gene>
<sequence>MVMDHFDDQLRDDFRNCCLRFLADVLEIQFFAQLIQALVCRGIHCDKSHELWFNVHGHLTPFGLHAGSFPEGDRLNKALEKKRLKENGGHEGNAAGDDHDDESGAGAEDNETSVSDNCQTPEGNDDDGSKVDYSRDSGGNTSSETDGGDTEDNEDASERQSGALPTPMVGSSTSGL</sequence>
<feature type="compositionally biased region" description="Polar residues" evidence="1">
    <location>
        <begin position="112"/>
        <end position="122"/>
    </location>
</feature>
<evidence type="ECO:0000313" key="3">
    <source>
        <dbReference type="Proteomes" id="UP000594638"/>
    </source>
</evidence>
<dbReference type="AlphaFoldDB" id="A0A8S0Q464"/>
<keyword evidence="3" id="KW-1185">Reference proteome</keyword>
<protein>
    <submittedName>
        <fullName evidence="2">Uncharacterized protein</fullName>
    </submittedName>
</protein>
<evidence type="ECO:0000313" key="2">
    <source>
        <dbReference type="EMBL" id="CAA2960064.1"/>
    </source>
</evidence>
<dbReference type="OrthoDB" id="1194650at2759"/>
<accession>A0A8S0Q464</accession>
<organism evidence="2 3">
    <name type="scientific">Olea europaea subsp. europaea</name>
    <dbReference type="NCBI Taxonomy" id="158383"/>
    <lineage>
        <taxon>Eukaryota</taxon>
        <taxon>Viridiplantae</taxon>
        <taxon>Streptophyta</taxon>
        <taxon>Embryophyta</taxon>
        <taxon>Tracheophyta</taxon>
        <taxon>Spermatophyta</taxon>
        <taxon>Magnoliopsida</taxon>
        <taxon>eudicotyledons</taxon>
        <taxon>Gunneridae</taxon>
        <taxon>Pentapetalae</taxon>
        <taxon>asterids</taxon>
        <taxon>lamiids</taxon>
        <taxon>Lamiales</taxon>
        <taxon>Oleaceae</taxon>
        <taxon>Oleeae</taxon>
        <taxon>Olea</taxon>
    </lineage>
</organism>
<dbReference type="Gramene" id="OE9A107553T1">
    <property type="protein sequence ID" value="OE9A107553C1"/>
    <property type="gene ID" value="OE9A107553"/>
</dbReference>
<feature type="compositionally biased region" description="Acidic residues" evidence="1">
    <location>
        <begin position="146"/>
        <end position="155"/>
    </location>
</feature>
<dbReference type="EMBL" id="CACTIH010000367">
    <property type="protein sequence ID" value="CAA2960064.1"/>
    <property type="molecule type" value="Genomic_DNA"/>
</dbReference>
<name>A0A8S0Q464_OLEEU</name>